<protein>
    <submittedName>
        <fullName evidence="2">Chemosensory protein 06</fullName>
    </submittedName>
</protein>
<feature type="signal peptide" evidence="1">
    <location>
        <begin position="1"/>
        <end position="18"/>
    </location>
</feature>
<accession>A0A310SCT9</accession>
<dbReference type="PANTHER" id="PTHR11257:SF12">
    <property type="entry name" value="EJACULATORY BULB-SPECIFIC PROTEIN 3-RELATED"/>
    <property type="match status" value="1"/>
</dbReference>
<dbReference type="PANTHER" id="PTHR11257">
    <property type="entry name" value="CHEMOSENSORY PROTEIN-RELATED"/>
    <property type="match status" value="1"/>
</dbReference>
<sequence>MYNFSLFIFVFLIAFAIGEKYTTKYDNIDLDEILKSERLLKNYIDCLMDRGNCTPDGKELKNTLPDAMKTECSKCSDKQKEGSRKVIRFLLKNKRANFDELATKYDPDGSYIKKYKDELAKEGIMV</sequence>
<keyword evidence="1" id="KW-0732">Signal</keyword>
<dbReference type="Gene3D" id="1.10.2080.10">
    <property type="entry name" value="Insect odorant-binding protein A10/Ejaculatory bulb-specific protein 3"/>
    <property type="match status" value="1"/>
</dbReference>
<dbReference type="InterPro" id="IPR005055">
    <property type="entry name" value="A10/PebIII"/>
</dbReference>
<dbReference type="InterPro" id="IPR036682">
    <property type="entry name" value="OS_D_A10/PebIII_sf"/>
</dbReference>
<dbReference type="SUPFAM" id="SSF100910">
    <property type="entry name" value="Chemosensory protein Csp2"/>
    <property type="match status" value="1"/>
</dbReference>
<reference evidence="2" key="1">
    <citation type="journal article" date="2018" name="Ecol. Evol.">
        <title>A subset of chemosensory genes differs between two populations of a specialized leaf beetle after host plant shift.</title>
        <authorList>
            <person name="Wang D."/>
            <person name="Pentzold S."/>
            <person name="Kunert M."/>
            <person name="Groth M."/>
            <person name="Brandt W."/>
            <person name="Pasteels J.M."/>
            <person name="Boland W."/>
            <person name="Burse A."/>
        </authorList>
    </citation>
    <scope>NUCLEOTIDE SEQUENCE</scope>
</reference>
<gene>
    <name evidence="2" type="primary">csp06</name>
</gene>
<dbReference type="Pfam" id="PF03392">
    <property type="entry name" value="OS-D"/>
    <property type="match status" value="1"/>
</dbReference>
<proteinExistence type="evidence at transcript level"/>
<evidence type="ECO:0000256" key="1">
    <source>
        <dbReference type="SAM" id="SignalP"/>
    </source>
</evidence>
<evidence type="ECO:0000313" key="2">
    <source>
        <dbReference type="EMBL" id="MCH29422.1"/>
    </source>
</evidence>
<organism evidence="2">
    <name type="scientific">Chrysomela lapponica</name>
    <name type="common">Leaf beetle</name>
    <dbReference type="NCBI Taxonomy" id="153811"/>
    <lineage>
        <taxon>Eukaryota</taxon>
        <taxon>Metazoa</taxon>
        <taxon>Ecdysozoa</taxon>
        <taxon>Arthropoda</taxon>
        <taxon>Hexapoda</taxon>
        <taxon>Insecta</taxon>
        <taxon>Pterygota</taxon>
        <taxon>Neoptera</taxon>
        <taxon>Endopterygota</taxon>
        <taxon>Coleoptera</taxon>
        <taxon>Polyphaga</taxon>
        <taxon>Cucujiformia</taxon>
        <taxon>Chrysomeloidea</taxon>
        <taxon>Chrysomelidae</taxon>
        <taxon>Chrysomelinae</taxon>
        <taxon>Chrysomelini</taxon>
        <taxon>Chrysomela</taxon>
    </lineage>
</organism>
<dbReference type="EMBL" id="GGOB01000026">
    <property type="protein sequence ID" value="MCH29422.1"/>
    <property type="molecule type" value="mRNA"/>
</dbReference>
<name>A0A310SCT9_CHRLA</name>
<feature type="chain" id="PRO_5016414000" evidence="1">
    <location>
        <begin position="19"/>
        <end position="126"/>
    </location>
</feature>
<dbReference type="AlphaFoldDB" id="A0A310SCT9"/>